<accession>A0ABY3MYG9</accession>
<evidence type="ECO:0000256" key="2">
    <source>
        <dbReference type="ARBA" id="ARBA00008779"/>
    </source>
</evidence>
<proteinExistence type="inferred from homology"/>
<gene>
    <name evidence="9" type="ORF">CWS31_006540</name>
</gene>
<sequence length="489" mass="55079">MNIYQRLIIYCLLIATIFFNFSLLANTQPNIIIFSFDDLRPMTKSYAVQEAITPNLDALALDSVQFNKAYVTYPVCAQSRAAMMTGIRFEKPSKAQRKVYAANKTKGSEIYNNMISVQDTWARTFYNNGYWLGTRGKLYHGDVPSIEQDVWHVAGPQFIDKKYKDGSPLIIKHIVEKGGQSAQLEDYLANGKGDAALIYASINGPDTLLNDGQVADEVIAFLSKRDKTKPFIISAGFSRPHLPFVAPKKYFDLYPKDIATLEIKPTNADIIISNDEFSNKFANKHGWNEGLSDAEAKLIIRGYLASTSFADAQMGKIITALKEQNLYENSIILMWGDHGYHLSDHGLWRKHTPYEVATRMPMMIKAPGLSKGIQAQQLVQNIDIYPTLLELAGIKKTEKVTFHGKSLVPILKSPNIGWDNIAFSSSQGSFSAITEQYRFTIGSKGKEYLFDLHADPHEWNNIVGEKKYKALIKELKYKLSKITWNDKGT</sequence>
<dbReference type="Gene3D" id="3.40.720.10">
    <property type="entry name" value="Alkaline Phosphatase, subunit A"/>
    <property type="match status" value="1"/>
</dbReference>
<dbReference type="InterPro" id="IPR035874">
    <property type="entry name" value="IDS"/>
</dbReference>
<comment type="similarity">
    <text evidence="2">Belongs to the sulfatase family.</text>
</comment>
<feature type="transmembrane region" description="Helical" evidence="7">
    <location>
        <begin position="7"/>
        <end position="25"/>
    </location>
</feature>
<organism evidence="9 10">
    <name type="scientific">Colwellia echini</name>
    <dbReference type="NCBI Taxonomy" id="1982103"/>
    <lineage>
        <taxon>Bacteria</taxon>
        <taxon>Pseudomonadati</taxon>
        <taxon>Pseudomonadota</taxon>
        <taxon>Gammaproteobacteria</taxon>
        <taxon>Alteromonadales</taxon>
        <taxon>Colwelliaceae</taxon>
        <taxon>Colwellia</taxon>
    </lineage>
</organism>
<keyword evidence="7" id="KW-1133">Transmembrane helix</keyword>
<dbReference type="RefSeq" id="WP_148747707.1">
    <property type="nucleotide sequence ID" value="NZ_PJAI02000005.1"/>
</dbReference>
<evidence type="ECO:0000256" key="3">
    <source>
        <dbReference type="ARBA" id="ARBA00022723"/>
    </source>
</evidence>
<dbReference type="PANTHER" id="PTHR45953:SF1">
    <property type="entry name" value="IDURONATE 2-SULFATASE"/>
    <property type="match status" value="1"/>
</dbReference>
<comment type="cofactor">
    <cofactor evidence="1">
        <name>Ca(2+)</name>
        <dbReference type="ChEBI" id="CHEBI:29108"/>
    </cofactor>
</comment>
<keyword evidence="7" id="KW-0472">Membrane</keyword>
<dbReference type="InterPro" id="IPR000917">
    <property type="entry name" value="Sulfatase_N"/>
</dbReference>
<evidence type="ECO:0000256" key="1">
    <source>
        <dbReference type="ARBA" id="ARBA00001913"/>
    </source>
</evidence>
<reference evidence="9 10" key="1">
    <citation type="submission" date="2019-08" db="EMBL/GenBank/DDBJ databases">
        <title>Microbe sample from Colwellia echini.</title>
        <authorList>
            <person name="Christiansen L."/>
            <person name="Pathiraja D."/>
            <person name="Schultz-Johansen M."/>
            <person name="Choi I.-G."/>
            <person name="Stougaard P."/>
        </authorList>
    </citation>
    <scope>NUCLEOTIDE SEQUENCE [LARGE SCALE GENOMIC DNA]</scope>
    <source>
        <strain evidence="9 10">A3</strain>
    </source>
</reference>
<keyword evidence="7" id="KW-0812">Transmembrane</keyword>
<evidence type="ECO:0000256" key="7">
    <source>
        <dbReference type="SAM" id="Phobius"/>
    </source>
</evidence>
<dbReference type="PANTHER" id="PTHR45953">
    <property type="entry name" value="IDURONATE 2-SULFATASE"/>
    <property type="match status" value="1"/>
</dbReference>
<feature type="domain" description="Sulfatase N-terminal" evidence="8">
    <location>
        <begin position="29"/>
        <end position="394"/>
    </location>
</feature>
<dbReference type="EMBL" id="PJAI02000005">
    <property type="protein sequence ID" value="TYK66250.1"/>
    <property type="molecule type" value="Genomic_DNA"/>
</dbReference>
<comment type="caution">
    <text evidence="9">The sequence shown here is derived from an EMBL/GenBank/DDBJ whole genome shotgun (WGS) entry which is preliminary data.</text>
</comment>
<evidence type="ECO:0000259" key="8">
    <source>
        <dbReference type="Pfam" id="PF00884"/>
    </source>
</evidence>
<evidence type="ECO:0000256" key="5">
    <source>
        <dbReference type="ARBA" id="ARBA00022801"/>
    </source>
</evidence>
<evidence type="ECO:0000313" key="9">
    <source>
        <dbReference type="EMBL" id="TYK66250.1"/>
    </source>
</evidence>
<dbReference type="CDD" id="cd16030">
    <property type="entry name" value="iduronate-2-sulfatase"/>
    <property type="match status" value="1"/>
</dbReference>
<evidence type="ECO:0000313" key="10">
    <source>
        <dbReference type="Proteomes" id="UP000815846"/>
    </source>
</evidence>
<keyword evidence="10" id="KW-1185">Reference proteome</keyword>
<name>A0ABY3MYG9_9GAMM</name>
<keyword evidence="4" id="KW-0732">Signal</keyword>
<keyword evidence="3" id="KW-0479">Metal-binding</keyword>
<evidence type="ECO:0000256" key="6">
    <source>
        <dbReference type="ARBA" id="ARBA00022837"/>
    </source>
</evidence>
<keyword evidence="5" id="KW-0378">Hydrolase</keyword>
<dbReference type="Pfam" id="PF00884">
    <property type="entry name" value="Sulfatase"/>
    <property type="match status" value="1"/>
</dbReference>
<evidence type="ECO:0000256" key="4">
    <source>
        <dbReference type="ARBA" id="ARBA00022729"/>
    </source>
</evidence>
<dbReference type="Proteomes" id="UP000815846">
    <property type="component" value="Unassembled WGS sequence"/>
</dbReference>
<dbReference type="SUPFAM" id="SSF53649">
    <property type="entry name" value="Alkaline phosphatase-like"/>
    <property type="match status" value="1"/>
</dbReference>
<protein>
    <submittedName>
        <fullName evidence="9">Sulfatase</fullName>
    </submittedName>
</protein>
<dbReference type="InterPro" id="IPR017850">
    <property type="entry name" value="Alkaline_phosphatase_core_sf"/>
</dbReference>
<keyword evidence="6" id="KW-0106">Calcium</keyword>